<evidence type="ECO:0000313" key="3">
    <source>
        <dbReference type="Proteomes" id="UP000680132"/>
    </source>
</evidence>
<name>A0A939TYB6_9MICO</name>
<keyword evidence="3" id="KW-1185">Reference proteome</keyword>
<protein>
    <submittedName>
        <fullName evidence="2">SAM-dependent methyltransferase</fullName>
    </submittedName>
</protein>
<dbReference type="GO" id="GO:0008168">
    <property type="term" value="F:methyltransferase activity"/>
    <property type="evidence" value="ECO:0007669"/>
    <property type="project" value="UniProtKB-KW"/>
</dbReference>
<gene>
    <name evidence="1" type="ORF">J5V96_12230</name>
    <name evidence="2" type="ORF">J5V96_13690</name>
</gene>
<evidence type="ECO:0000313" key="2">
    <source>
        <dbReference type="EMBL" id="MBO3664547.1"/>
    </source>
</evidence>
<proteinExistence type="predicted"/>
<evidence type="ECO:0000313" key="1">
    <source>
        <dbReference type="EMBL" id="MBO3664274.1"/>
    </source>
</evidence>
<organism evidence="2 3">
    <name type="scientific">Microbacterium stercoris</name>
    <dbReference type="NCBI Taxonomy" id="2820289"/>
    <lineage>
        <taxon>Bacteria</taxon>
        <taxon>Bacillati</taxon>
        <taxon>Actinomycetota</taxon>
        <taxon>Actinomycetes</taxon>
        <taxon>Micrococcales</taxon>
        <taxon>Microbacteriaceae</taxon>
        <taxon>Microbacterium</taxon>
    </lineage>
</organism>
<accession>A0A939TYB6</accession>
<dbReference type="GO" id="GO:0032259">
    <property type="term" value="P:methylation"/>
    <property type="evidence" value="ECO:0007669"/>
    <property type="project" value="UniProtKB-KW"/>
</dbReference>
<sequence length="186" mass="19872">MPLVHFPHELFSPAELSAARLDGELTLVGEAYASTAGLETSEIRAASMRLILGERLAAIGMSAAWVHGAVGLPPAVHHVQRGRAGVARPVRHDVRFRDTPLADEDTVVIGGVRVASPARTLVELAREASDPEIATVAARLATSGLIDDALRWLRAHRRFPGRQPAMAYLAGLRSAARAPGQDEVTR</sequence>
<dbReference type="EMBL" id="JAGFOA010000004">
    <property type="protein sequence ID" value="MBO3664274.1"/>
    <property type="molecule type" value="Genomic_DNA"/>
</dbReference>
<dbReference type="RefSeq" id="WP_208504146.1">
    <property type="nucleotide sequence ID" value="NZ_JAGFOA010000004.1"/>
</dbReference>
<dbReference type="Proteomes" id="UP000680132">
    <property type="component" value="Unassembled WGS sequence"/>
</dbReference>
<keyword evidence="2" id="KW-0489">Methyltransferase</keyword>
<dbReference type="AlphaFoldDB" id="A0A939TYB6"/>
<dbReference type="EMBL" id="JAGFOA010000005">
    <property type="protein sequence ID" value="MBO3664547.1"/>
    <property type="molecule type" value="Genomic_DNA"/>
</dbReference>
<reference evidence="2" key="1">
    <citation type="submission" date="2021-03" db="EMBL/GenBank/DDBJ databases">
        <title>Microbacterium sp. nov., a novel actinobacterium isolated from cow dung.</title>
        <authorList>
            <person name="Zhang L."/>
        </authorList>
    </citation>
    <scope>NUCLEOTIDE SEQUENCE</scope>
    <source>
        <strain evidence="2">NEAU-LLB</strain>
    </source>
</reference>
<comment type="caution">
    <text evidence="2">The sequence shown here is derived from an EMBL/GenBank/DDBJ whole genome shotgun (WGS) entry which is preliminary data.</text>
</comment>
<keyword evidence="2" id="KW-0808">Transferase</keyword>